<gene>
    <name evidence="3" type="ORF">FSB_LOCUS20254</name>
    <name evidence="4" type="ORF">FSB_LOCUS20259</name>
    <name evidence="5" type="ORF">FSB_LOCUS20264</name>
</gene>
<dbReference type="EMBL" id="OIVN01001302">
    <property type="protein sequence ID" value="SPC92377.1"/>
    <property type="molecule type" value="Genomic_DNA"/>
</dbReference>
<sequence>MRRIFRFFPQIQVKATGYPMNKEQLGAIFKKHDKNNDGELSWKEVEAAFRELGALWTWFTTERAFKHADADDNGSINMEELELLVVYAQQQGYSCS</sequence>
<evidence type="ECO:0000256" key="1">
    <source>
        <dbReference type="ARBA" id="ARBA00022837"/>
    </source>
</evidence>
<feature type="domain" description="EF-hand" evidence="2">
    <location>
        <begin position="20"/>
        <end position="55"/>
    </location>
</feature>
<dbReference type="SMART" id="SM00054">
    <property type="entry name" value="EFh"/>
    <property type="match status" value="2"/>
</dbReference>
<evidence type="ECO:0000313" key="4">
    <source>
        <dbReference type="EMBL" id="SPC92377.1"/>
    </source>
</evidence>
<dbReference type="EMBL" id="OIVN01001302">
    <property type="protein sequence ID" value="SPC92372.1"/>
    <property type="molecule type" value="Genomic_DNA"/>
</dbReference>
<evidence type="ECO:0000313" key="5">
    <source>
        <dbReference type="EMBL" id="SPC92382.1"/>
    </source>
</evidence>
<evidence type="ECO:0000313" key="3">
    <source>
        <dbReference type="EMBL" id="SPC92372.1"/>
    </source>
</evidence>
<dbReference type="CDD" id="cd00051">
    <property type="entry name" value="EFh"/>
    <property type="match status" value="1"/>
</dbReference>
<dbReference type="SUPFAM" id="SSF47473">
    <property type="entry name" value="EF-hand"/>
    <property type="match status" value="1"/>
</dbReference>
<dbReference type="PROSITE" id="PS50222">
    <property type="entry name" value="EF_HAND_2"/>
    <property type="match status" value="2"/>
</dbReference>
<dbReference type="Gene3D" id="1.10.238.10">
    <property type="entry name" value="EF-hand"/>
    <property type="match status" value="1"/>
</dbReference>
<dbReference type="GO" id="GO:0005509">
    <property type="term" value="F:calcium ion binding"/>
    <property type="evidence" value="ECO:0007669"/>
    <property type="project" value="InterPro"/>
</dbReference>
<dbReference type="PROSITE" id="PS00018">
    <property type="entry name" value="EF_HAND_1"/>
    <property type="match status" value="2"/>
</dbReference>
<accession>A0A2N9FNQ5</accession>
<dbReference type="AlphaFoldDB" id="A0A2N9FNQ5"/>
<reference evidence="4" key="1">
    <citation type="submission" date="2018-02" db="EMBL/GenBank/DDBJ databases">
        <authorList>
            <person name="Cohen D.B."/>
            <person name="Kent A.D."/>
        </authorList>
    </citation>
    <scope>NUCLEOTIDE SEQUENCE</scope>
</reference>
<feature type="domain" description="EF-hand" evidence="2">
    <location>
        <begin position="62"/>
        <end position="91"/>
    </location>
</feature>
<evidence type="ECO:0000259" key="2">
    <source>
        <dbReference type="PROSITE" id="PS50222"/>
    </source>
</evidence>
<dbReference type="EMBL" id="OIVN01001302">
    <property type="protein sequence ID" value="SPC92382.1"/>
    <property type="molecule type" value="Genomic_DNA"/>
</dbReference>
<dbReference type="Pfam" id="PF13202">
    <property type="entry name" value="EF-hand_5"/>
    <property type="match status" value="1"/>
</dbReference>
<organism evidence="4">
    <name type="scientific">Fagus sylvatica</name>
    <name type="common">Beechnut</name>
    <dbReference type="NCBI Taxonomy" id="28930"/>
    <lineage>
        <taxon>Eukaryota</taxon>
        <taxon>Viridiplantae</taxon>
        <taxon>Streptophyta</taxon>
        <taxon>Embryophyta</taxon>
        <taxon>Tracheophyta</taxon>
        <taxon>Spermatophyta</taxon>
        <taxon>Magnoliopsida</taxon>
        <taxon>eudicotyledons</taxon>
        <taxon>Gunneridae</taxon>
        <taxon>Pentapetalae</taxon>
        <taxon>rosids</taxon>
        <taxon>fabids</taxon>
        <taxon>Fagales</taxon>
        <taxon>Fagaceae</taxon>
        <taxon>Fagus</taxon>
    </lineage>
</organism>
<dbReference type="Pfam" id="PF13405">
    <property type="entry name" value="EF-hand_6"/>
    <property type="match status" value="1"/>
</dbReference>
<dbReference type="InterPro" id="IPR011992">
    <property type="entry name" value="EF-hand-dom_pair"/>
</dbReference>
<dbReference type="InterPro" id="IPR002048">
    <property type="entry name" value="EF_hand_dom"/>
</dbReference>
<name>A0A2N9FNQ5_FAGSY</name>
<keyword evidence="1" id="KW-0106">Calcium</keyword>
<proteinExistence type="predicted"/>
<dbReference type="InterPro" id="IPR018247">
    <property type="entry name" value="EF_Hand_1_Ca_BS"/>
</dbReference>
<protein>
    <recommendedName>
        <fullName evidence="2">EF-hand domain-containing protein</fullName>
    </recommendedName>
</protein>